<keyword evidence="2" id="KW-1185">Reference proteome</keyword>
<proteinExistence type="predicted"/>
<dbReference type="EMBL" id="JAGEUA010000007">
    <property type="protein sequence ID" value="KAL0970309.1"/>
    <property type="molecule type" value="Genomic_DNA"/>
</dbReference>
<dbReference type="AlphaFoldDB" id="A0ABD0WF66"/>
<dbReference type="PANTHER" id="PTHR31025:SF19">
    <property type="entry name" value="SI:CH73-42K18.1-RELATED"/>
    <property type="match status" value="1"/>
</dbReference>
<name>A0ABD0WF66_UMBPY</name>
<sequence>MGNYRTKLRKAGCAEVAINGGKMKMDQTFPLRRREIVEAKPLVKTLKERWPALFTERQLFAEFNRIATTNLDNYFFGAVDCYTPCFVTIFKSKKGSVGEKLAEIVPLIDSRKPDVTAVRTLVLQGLSVLLGDDPSNFYNTSFNSKTRGIPPAPHHPL</sequence>
<dbReference type="PANTHER" id="PTHR31025">
    <property type="entry name" value="SI:CH211-196P9.1-RELATED"/>
    <property type="match status" value="1"/>
</dbReference>
<evidence type="ECO:0000313" key="2">
    <source>
        <dbReference type="Proteomes" id="UP001557470"/>
    </source>
</evidence>
<accession>A0ABD0WF66</accession>
<evidence type="ECO:0000313" key="1">
    <source>
        <dbReference type="EMBL" id="KAL0970309.1"/>
    </source>
</evidence>
<dbReference type="Proteomes" id="UP001557470">
    <property type="component" value="Unassembled WGS sequence"/>
</dbReference>
<protein>
    <submittedName>
        <fullName evidence="1">Uncharacterized protein</fullName>
    </submittedName>
</protein>
<comment type="caution">
    <text evidence="1">The sequence shown here is derived from an EMBL/GenBank/DDBJ whole genome shotgun (WGS) entry which is preliminary data.</text>
</comment>
<reference evidence="1 2" key="1">
    <citation type="submission" date="2024-06" db="EMBL/GenBank/DDBJ databases">
        <authorList>
            <person name="Pan Q."/>
            <person name="Wen M."/>
            <person name="Jouanno E."/>
            <person name="Zahm M."/>
            <person name="Klopp C."/>
            <person name="Cabau C."/>
            <person name="Louis A."/>
            <person name="Berthelot C."/>
            <person name="Parey E."/>
            <person name="Roest Crollius H."/>
            <person name="Montfort J."/>
            <person name="Robinson-Rechavi M."/>
            <person name="Bouchez O."/>
            <person name="Lampietro C."/>
            <person name="Lopez Roques C."/>
            <person name="Donnadieu C."/>
            <person name="Postlethwait J."/>
            <person name="Bobe J."/>
            <person name="Verreycken H."/>
            <person name="Guiguen Y."/>
        </authorList>
    </citation>
    <scope>NUCLEOTIDE SEQUENCE [LARGE SCALE GENOMIC DNA]</scope>
    <source>
        <strain evidence="1">Up_M1</strain>
        <tissue evidence="1">Testis</tissue>
    </source>
</reference>
<organism evidence="1 2">
    <name type="scientific">Umbra pygmaea</name>
    <name type="common">Eastern mudminnow</name>
    <dbReference type="NCBI Taxonomy" id="75934"/>
    <lineage>
        <taxon>Eukaryota</taxon>
        <taxon>Metazoa</taxon>
        <taxon>Chordata</taxon>
        <taxon>Craniata</taxon>
        <taxon>Vertebrata</taxon>
        <taxon>Euteleostomi</taxon>
        <taxon>Actinopterygii</taxon>
        <taxon>Neopterygii</taxon>
        <taxon>Teleostei</taxon>
        <taxon>Protacanthopterygii</taxon>
        <taxon>Esociformes</taxon>
        <taxon>Umbridae</taxon>
        <taxon>Umbra</taxon>
    </lineage>
</organism>
<gene>
    <name evidence="1" type="ORF">UPYG_G00240190</name>
</gene>